<proteinExistence type="predicted"/>
<dbReference type="SUPFAM" id="SSF46955">
    <property type="entry name" value="Putative DNA-binding domain"/>
    <property type="match status" value="1"/>
</dbReference>
<dbReference type="OrthoDB" id="9800334at2"/>
<dbReference type="AlphaFoldDB" id="A0A0C1Y898"/>
<dbReference type="SUPFAM" id="SSF52242">
    <property type="entry name" value="Cobalamin (vitamin B12)-binding domain"/>
    <property type="match status" value="1"/>
</dbReference>
<dbReference type="Pfam" id="PF02607">
    <property type="entry name" value="B12-binding_2"/>
    <property type="match status" value="1"/>
</dbReference>
<evidence type="ECO:0000256" key="3">
    <source>
        <dbReference type="ARBA" id="ARBA00023163"/>
    </source>
</evidence>
<evidence type="ECO:0000313" key="6">
    <source>
        <dbReference type="EMBL" id="KIF83138.1"/>
    </source>
</evidence>
<name>A0A0C1Y898_9BURK</name>
<dbReference type="Gene3D" id="3.40.50.280">
    <property type="entry name" value="Cobalamin-binding domain"/>
    <property type="match status" value="1"/>
</dbReference>
<keyword evidence="1" id="KW-0805">Transcription regulation</keyword>
<dbReference type="GO" id="GO:0031419">
    <property type="term" value="F:cobalamin binding"/>
    <property type="evidence" value="ECO:0007669"/>
    <property type="project" value="InterPro"/>
</dbReference>
<dbReference type="GO" id="GO:0003700">
    <property type="term" value="F:DNA-binding transcription factor activity"/>
    <property type="evidence" value="ECO:0007669"/>
    <property type="project" value="InterPro"/>
</dbReference>
<dbReference type="Pfam" id="PF13411">
    <property type="entry name" value="MerR_1"/>
    <property type="match status" value="1"/>
</dbReference>
<dbReference type="SMART" id="SM00422">
    <property type="entry name" value="HTH_MERR"/>
    <property type="match status" value="1"/>
</dbReference>
<dbReference type="PROSITE" id="PS50937">
    <property type="entry name" value="HTH_MERR_2"/>
    <property type="match status" value="1"/>
</dbReference>
<keyword evidence="3" id="KW-0804">Transcription</keyword>
<gene>
    <name evidence="6" type="ORF">TSA66_23550</name>
</gene>
<feature type="domain" description="HTH merR-type" evidence="4">
    <location>
        <begin position="8"/>
        <end position="65"/>
    </location>
</feature>
<keyword evidence="7" id="KW-1185">Reference proteome</keyword>
<dbReference type="InterPro" id="IPR047057">
    <property type="entry name" value="MerR_fam"/>
</dbReference>
<dbReference type="STRING" id="709839.TSA66_23550"/>
<dbReference type="InterPro" id="IPR036724">
    <property type="entry name" value="Cobalamin-bd_sf"/>
</dbReference>
<evidence type="ECO:0000256" key="1">
    <source>
        <dbReference type="ARBA" id="ARBA00023015"/>
    </source>
</evidence>
<dbReference type="InterPro" id="IPR003759">
    <property type="entry name" value="Cbl-bd_cap"/>
</dbReference>
<dbReference type="CDD" id="cd01104">
    <property type="entry name" value="HTH_MlrA-CarA"/>
    <property type="match status" value="1"/>
</dbReference>
<reference evidence="6 7" key="1">
    <citation type="submission" date="2014-12" db="EMBL/GenBank/DDBJ databases">
        <title>Denitrispirillum autotrophicum gen. nov., sp. nov., Denitrifying, Facultatively Autotrophic Bacteria Isolated from Rice Paddy Soil.</title>
        <authorList>
            <person name="Ishii S."/>
            <person name="Ashida N."/>
            <person name="Ohno H."/>
            <person name="Otsuka S."/>
            <person name="Yokota A."/>
            <person name="Senoo K."/>
        </authorList>
    </citation>
    <scope>NUCLEOTIDE SEQUENCE [LARGE SCALE GENOMIC DNA]</scope>
    <source>
        <strain evidence="6 7">TSA66</strain>
    </source>
</reference>
<dbReference type="Pfam" id="PF02310">
    <property type="entry name" value="B12-binding"/>
    <property type="match status" value="1"/>
</dbReference>
<dbReference type="Proteomes" id="UP000031572">
    <property type="component" value="Unassembled WGS sequence"/>
</dbReference>
<comment type="caution">
    <text evidence="6">The sequence shown here is derived from an EMBL/GenBank/DDBJ whole genome shotgun (WGS) entry which is preliminary data.</text>
</comment>
<dbReference type="EMBL" id="JWJG01000028">
    <property type="protein sequence ID" value="KIF83138.1"/>
    <property type="molecule type" value="Genomic_DNA"/>
</dbReference>
<dbReference type="InterPro" id="IPR036594">
    <property type="entry name" value="Meth_synthase_dom"/>
</dbReference>
<dbReference type="Gene3D" id="1.10.1660.10">
    <property type="match status" value="1"/>
</dbReference>
<feature type="domain" description="B12-binding" evidence="5">
    <location>
        <begin position="188"/>
        <end position="311"/>
    </location>
</feature>
<dbReference type="InterPro" id="IPR000551">
    <property type="entry name" value="MerR-type_HTH_dom"/>
</dbReference>
<dbReference type="PANTHER" id="PTHR30204:SF67">
    <property type="entry name" value="HTH-TYPE TRANSCRIPTIONAL REGULATOR MLRA-RELATED"/>
    <property type="match status" value="1"/>
</dbReference>
<evidence type="ECO:0000256" key="2">
    <source>
        <dbReference type="ARBA" id="ARBA00023125"/>
    </source>
</evidence>
<organism evidence="6 7">
    <name type="scientific">Noviherbaspirillum autotrophicum</name>
    <dbReference type="NCBI Taxonomy" id="709839"/>
    <lineage>
        <taxon>Bacteria</taxon>
        <taxon>Pseudomonadati</taxon>
        <taxon>Pseudomonadota</taxon>
        <taxon>Betaproteobacteria</taxon>
        <taxon>Burkholderiales</taxon>
        <taxon>Oxalobacteraceae</taxon>
        <taxon>Noviherbaspirillum</taxon>
    </lineage>
</organism>
<dbReference type="InterPro" id="IPR009061">
    <property type="entry name" value="DNA-bd_dom_put_sf"/>
</dbReference>
<dbReference type="InterPro" id="IPR006158">
    <property type="entry name" value="Cobalamin-bd"/>
</dbReference>
<keyword evidence="2" id="KW-0238">DNA-binding</keyword>
<dbReference type="PANTHER" id="PTHR30204">
    <property type="entry name" value="REDOX-CYCLING DRUG-SENSING TRANSCRIPTIONAL ACTIVATOR SOXR"/>
    <property type="match status" value="1"/>
</dbReference>
<dbReference type="GO" id="GO:0003677">
    <property type="term" value="F:DNA binding"/>
    <property type="evidence" value="ECO:0007669"/>
    <property type="project" value="UniProtKB-KW"/>
</dbReference>
<protein>
    <submittedName>
        <fullName evidence="6">Cobalamin-binding protein</fullName>
    </submittedName>
</protein>
<sequence length="311" mass="34161">MPTSSPNDLSISAVERETGLSKDTLRMWERRYNFPAPGRDESGERIYPPEQVDKLRLIKKLMDHGHRPGKLVAADMTALRDMARQQPGGEATHAGMQEERQDLLHYVALCKEHRMQALQRELTQCLLRTGIYRFAIDVLAPLTVLIGERWASGHLAVFEEHLYTEAVQSVMRNAIGAIPTADSGAPARPRIVLTTIPHEPHGLGLLMCEAIFALEGAHCISLGVQTPISEIAQAAAAQAADIIALSFSASARPAQVIQALTDLRAQLPPAVEIWGGGRCPVLARKPPAAIEVLELHEIPGALTQWRRRRMA</sequence>
<accession>A0A0C1Y898</accession>
<evidence type="ECO:0000313" key="7">
    <source>
        <dbReference type="Proteomes" id="UP000031572"/>
    </source>
</evidence>
<dbReference type="GO" id="GO:0046872">
    <property type="term" value="F:metal ion binding"/>
    <property type="evidence" value="ECO:0007669"/>
    <property type="project" value="InterPro"/>
</dbReference>
<dbReference type="PROSITE" id="PS51332">
    <property type="entry name" value="B12_BINDING"/>
    <property type="match status" value="1"/>
</dbReference>
<dbReference type="RefSeq" id="WP_040041764.1">
    <property type="nucleotide sequence ID" value="NZ_JWJG01000028.1"/>
</dbReference>
<evidence type="ECO:0000259" key="4">
    <source>
        <dbReference type="PROSITE" id="PS50937"/>
    </source>
</evidence>
<evidence type="ECO:0000259" key="5">
    <source>
        <dbReference type="PROSITE" id="PS51332"/>
    </source>
</evidence>
<dbReference type="Gene3D" id="1.10.1240.10">
    <property type="entry name" value="Methionine synthase domain"/>
    <property type="match status" value="1"/>
</dbReference>